<dbReference type="AlphaFoldDB" id="A0A397T3Y2"/>
<accession>A0A397T3Y2</accession>
<dbReference type="InterPro" id="IPR000719">
    <property type="entry name" value="Prot_kinase_dom"/>
</dbReference>
<dbReference type="EMBL" id="QKYT01000148">
    <property type="protein sequence ID" value="RIA91606.1"/>
    <property type="molecule type" value="Genomic_DNA"/>
</dbReference>
<reference evidence="2 3" key="1">
    <citation type="submission" date="2018-06" db="EMBL/GenBank/DDBJ databases">
        <title>Comparative genomics reveals the genomic features of Rhizophagus irregularis, R. cerebriforme, R. diaphanum and Gigaspora rosea, and their symbiotic lifestyle signature.</title>
        <authorList>
            <person name="Morin E."/>
            <person name="San Clemente H."/>
            <person name="Chen E.C.H."/>
            <person name="De La Providencia I."/>
            <person name="Hainaut M."/>
            <person name="Kuo A."/>
            <person name="Kohler A."/>
            <person name="Murat C."/>
            <person name="Tang N."/>
            <person name="Roy S."/>
            <person name="Loubradou J."/>
            <person name="Henrissat B."/>
            <person name="Grigoriev I.V."/>
            <person name="Corradi N."/>
            <person name="Roux C."/>
            <person name="Martin F.M."/>
        </authorList>
    </citation>
    <scope>NUCLEOTIDE SEQUENCE [LARGE SCALE GENOMIC DNA]</scope>
    <source>
        <strain evidence="2 3">DAOM 227022</strain>
    </source>
</reference>
<dbReference type="SUPFAM" id="SSF56112">
    <property type="entry name" value="Protein kinase-like (PK-like)"/>
    <property type="match status" value="1"/>
</dbReference>
<dbReference type="Proteomes" id="UP000265703">
    <property type="component" value="Unassembled WGS sequence"/>
</dbReference>
<name>A0A397T3Y2_9GLOM</name>
<protein>
    <recommendedName>
        <fullName evidence="1">Protein kinase domain-containing protein</fullName>
    </recommendedName>
</protein>
<dbReference type="Gene3D" id="3.30.200.20">
    <property type="entry name" value="Phosphorylase Kinase, domain 1"/>
    <property type="match status" value="1"/>
</dbReference>
<evidence type="ECO:0000313" key="3">
    <source>
        <dbReference type="Proteomes" id="UP000265703"/>
    </source>
</evidence>
<dbReference type="GO" id="GO:0004672">
    <property type="term" value="F:protein kinase activity"/>
    <property type="evidence" value="ECO:0007669"/>
    <property type="project" value="InterPro"/>
</dbReference>
<evidence type="ECO:0000313" key="2">
    <source>
        <dbReference type="EMBL" id="RIA91606.1"/>
    </source>
</evidence>
<dbReference type="InterPro" id="IPR011009">
    <property type="entry name" value="Kinase-like_dom_sf"/>
</dbReference>
<dbReference type="OrthoDB" id="2427446at2759"/>
<keyword evidence="3" id="KW-1185">Reference proteome</keyword>
<proteinExistence type="predicted"/>
<dbReference type="STRING" id="658196.A0A397T3Y2"/>
<dbReference type="PROSITE" id="PS50011">
    <property type="entry name" value="PROTEIN_KINASE_DOM"/>
    <property type="match status" value="1"/>
</dbReference>
<gene>
    <name evidence="2" type="ORF">C1645_821841</name>
</gene>
<evidence type="ECO:0000259" key="1">
    <source>
        <dbReference type="PROSITE" id="PS50011"/>
    </source>
</evidence>
<feature type="domain" description="Protein kinase" evidence="1">
    <location>
        <begin position="1"/>
        <end position="73"/>
    </location>
</feature>
<comment type="caution">
    <text evidence="2">The sequence shown here is derived from an EMBL/GenBank/DDBJ whole genome shotgun (WGS) entry which is preliminary data.</text>
</comment>
<organism evidence="2 3">
    <name type="scientific">Glomus cerebriforme</name>
    <dbReference type="NCBI Taxonomy" id="658196"/>
    <lineage>
        <taxon>Eukaryota</taxon>
        <taxon>Fungi</taxon>
        <taxon>Fungi incertae sedis</taxon>
        <taxon>Mucoromycota</taxon>
        <taxon>Glomeromycotina</taxon>
        <taxon>Glomeromycetes</taxon>
        <taxon>Glomerales</taxon>
        <taxon>Glomeraceae</taxon>
        <taxon>Glomus</taxon>
    </lineage>
</organism>
<sequence length="73" mass="8826">MQLIGKGHFREVFRANYKDPEQYFTLKSFFRRDDATINKIVHELQLQRKVDFHSNIIRFHGITSTKLYNKLIL</sequence>
<dbReference type="GO" id="GO:0005524">
    <property type="term" value="F:ATP binding"/>
    <property type="evidence" value="ECO:0007669"/>
    <property type="project" value="InterPro"/>
</dbReference>